<dbReference type="NCBIfam" id="NF003197">
    <property type="entry name" value="PRK04169.1-1"/>
    <property type="match status" value="1"/>
</dbReference>
<feature type="binding site" evidence="9">
    <location>
        <begin position="209"/>
        <end position="210"/>
    </location>
    <ligand>
        <name>sn-glycerol 1-phosphate</name>
        <dbReference type="ChEBI" id="CHEBI:57685"/>
    </ligand>
</feature>
<gene>
    <name evidence="9" type="primary">pcrB</name>
    <name evidence="10" type="ORF">ACFPU1_14375</name>
</gene>
<comment type="cofactor">
    <cofactor evidence="9">
        <name>Mg(2+)</name>
        <dbReference type="ChEBI" id="CHEBI:18420"/>
    </cofactor>
</comment>
<dbReference type="InterPro" id="IPR039074">
    <property type="entry name" value="GGGP/HepGP_synthase_I"/>
</dbReference>
<dbReference type="InterPro" id="IPR038597">
    <property type="entry name" value="GGGP/HepGP_synthase_sf"/>
</dbReference>
<keyword evidence="3 9" id="KW-0479">Metal-binding</keyword>
<comment type="function">
    <text evidence="9">Prenyltransferase that catalyzes in vivo the transfer of the heptaprenyl moiety of heptaprenyl pyrophosphate (HepPP; 35 carbon atoms) to the C3 hydroxyl of sn-glycerol-1-phosphate (G1P), producing heptaprenylglyceryl phosphate (HepGP). This reaction is an ether-bond-formation step in the biosynthesis of archaea-type G1P-based membrane lipids found in Bacillales.</text>
</comment>
<keyword evidence="1 9" id="KW-0444">Lipid biosynthesis</keyword>
<keyword evidence="2 9" id="KW-0808">Transferase</keyword>
<comment type="similarity">
    <text evidence="9">Belongs to the GGGP/HepGP synthase family. Group I subfamily.</text>
</comment>
<keyword evidence="5 9" id="KW-0443">Lipid metabolism</keyword>
<feature type="binding site" evidence="9">
    <location>
        <position position="189"/>
    </location>
    <ligand>
        <name>sn-glycerol 1-phosphate</name>
        <dbReference type="ChEBI" id="CHEBI:57685"/>
    </ligand>
</feature>
<dbReference type="NCBIfam" id="NF003199">
    <property type="entry name" value="PRK04169.1-3"/>
    <property type="match status" value="1"/>
</dbReference>
<dbReference type="NCBIfam" id="TIGR01768">
    <property type="entry name" value="GGGP-family"/>
    <property type="match status" value="1"/>
</dbReference>
<dbReference type="SUPFAM" id="SSF51395">
    <property type="entry name" value="FMN-linked oxidoreductases"/>
    <property type="match status" value="1"/>
</dbReference>
<keyword evidence="6 9" id="KW-0594">Phospholipid biosynthesis</keyword>
<evidence type="ECO:0000256" key="2">
    <source>
        <dbReference type="ARBA" id="ARBA00022679"/>
    </source>
</evidence>
<accession>A0ABW0YTN1</accession>
<comment type="caution">
    <text evidence="10">The sequence shown here is derived from an EMBL/GenBank/DDBJ whole genome shotgun (WGS) entry which is preliminary data.</text>
</comment>
<feature type="binding site" evidence="9">
    <location>
        <begin position="159"/>
        <end position="164"/>
    </location>
    <ligand>
        <name>sn-glycerol 1-phosphate</name>
        <dbReference type="ChEBI" id="CHEBI:57685"/>
    </ligand>
</feature>
<comment type="caution">
    <text evidence="9">Lacks conserved residue(s) required for the propagation of feature annotation.</text>
</comment>
<evidence type="ECO:0000256" key="9">
    <source>
        <dbReference type="HAMAP-Rule" id="MF_00112"/>
    </source>
</evidence>
<evidence type="ECO:0000313" key="11">
    <source>
        <dbReference type="Proteomes" id="UP001596142"/>
    </source>
</evidence>
<dbReference type="Gene3D" id="3.20.20.390">
    <property type="entry name" value="FMN-linked oxidoreductases"/>
    <property type="match status" value="1"/>
</dbReference>
<dbReference type="HAMAP" id="MF_00112">
    <property type="entry name" value="GGGP_HepGP_synthase"/>
    <property type="match status" value="1"/>
</dbReference>
<keyword evidence="7 9" id="KW-1208">Phospholipid metabolism</keyword>
<evidence type="ECO:0000256" key="7">
    <source>
        <dbReference type="ARBA" id="ARBA00023264"/>
    </source>
</evidence>
<protein>
    <recommendedName>
        <fullName evidence="9">Heptaprenylglyceryl phosphate synthase</fullName>
        <shortName evidence="9">HepGP synthase</shortName>
        <ecNumber evidence="9">2.5.1.n9</ecNumber>
    </recommendedName>
    <alternativeName>
        <fullName evidence="9">Glycerol-1-phosphate heptaprenyltransferase</fullName>
    </alternativeName>
</protein>
<comment type="catalytic activity">
    <reaction evidence="8 9">
        <text>sn-glycerol 1-phosphate + all-trans-heptaprenyl diphosphate = 3-heptaprenyl-sn-glycero-1-phosphate + diphosphate</text>
        <dbReference type="Rhea" id="RHEA:33495"/>
        <dbReference type="ChEBI" id="CHEBI:33019"/>
        <dbReference type="ChEBI" id="CHEBI:57685"/>
        <dbReference type="ChEBI" id="CHEBI:58206"/>
        <dbReference type="ChEBI" id="CHEBI:64781"/>
        <dbReference type="EC" id="2.5.1.n9"/>
    </reaction>
</comment>
<organism evidence="10 11">
    <name type="scientific">Thalassorhabdus alkalitolerans</name>
    <dbReference type="NCBI Taxonomy" id="2282697"/>
    <lineage>
        <taxon>Bacteria</taxon>
        <taxon>Bacillati</taxon>
        <taxon>Bacillota</taxon>
        <taxon>Bacilli</taxon>
        <taxon>Bacillales</taxon>
        <taxon>Bacillaceae</taxon>
        <taxon>Thalassorhabdus</taxon>
    </lineage>
</organism>
<dbReference type="RefSeq" id="WP_385942391.1">
    <property type="nucleotide sequence ID" value="NZ_JBHSOZ010000008.1"/>
</dbReference>
<evidence type="ECO:0000256" key="4">
    <source>
        <dbReference type="ARBA" id="ARBA00022842"/>
    </source>
</evidence>
<comment type="subunit">
    <text evidence="9">Homodimer.</text>
</comment>
<feature type="binding site" evidence="9">
    <location>
        <position position="12"/>
    </location>
    <ligand>
        <name>sn-glycerol 1-phosphate</name>
        <dbReference type="ChEBI" id="CHEBI:57685"/>
    </ligand>
</feature>
<dbReference type="Proteomes" id="UP001596142">
    <property type="component" value="Unassembled WGS sequence"/>
</dbReference>
<evidence type="ECO:0000256" key="3">
    <source>
        <dbReference type="ARBA" id="ARBA00022723"/>
    </source>
</evidence>
<evidence type="ECO:0000256" key="6">
    <source>
        <dbReference type="ARBA" id="ARBA00023209"/>
    </source>
</evidence>
<feature type="binding site" evidence="9">
    <location>
        <position position="14"/>
    </location>
    <ligand>
        <name>Mg(2+)</name>
        <dbReference type="ChEBI" id="CHEBI:18420"/>
    </ligand>
</feature>
<reference evidence="11" key="1">
    <citation type="journal article" date="2019" name="Int. J. Syst. Evol. Microbiol.">
        <title>The Global Catalogue of Microorganisms (GCM) 10K type strain sequencing project: providing services to taxonomists for standard genome sequencing and annotation.</title>
        <authorList>
            <consortium name="The Broad Institute Genomics Platform"/>
            <consortium name="The Broad Institute Genome Sequencing Center for Infectious Disease"/>
            <person name="Wu L."/>
            <person name="Ma J."/>
        </authorList>
    </citation>
    <scope>NUCLEOTIDE SEQUENCE [LARGE SCALE GENOMIC DNA]</scope>
    <source>
        <strain evidence="11">CECT 7184</strain>
    </source>
</reference>
<keyword evidence="4 9" id="KW-0460">Magnesium</keyword>
<name>A0ABW0YTN1_9BACI</name>
<keyword evidence="11" id="KW-1185">Reference proteome</keyword>
<evidence type="ECO:0000256" key="5">
    <source>
        <dbReference type="ARBA" id="ARBA00023098"/>
    </source>
</evidence>
<evidence type="ECO:0000256" key="8">
    <source>
        <dbReference type="ARBA" id="ARBA00048318"/>
    </source>
</evidence>
<evidence type="ECO:0000256" key="1">
    <source>
        <dbReference type="ARBA" id="ARBA00022516"/>
    </source>
</evidence>
<dbReference type="EC" id="2.5.1.n9" evidence="9"/>
<feature type="binding site" evidence="9">
    <location>
        <position position="40"/>
    </location>
    <ligand>
        <name>Mg(2+)</name>
        <dbReference type="ChEBI" id="CHEBI:18420"/>
    </ligand>
</feature>
<dbReference type="GO" id="GO:0016740">
    <property type="term" value="F:transferase activity"/>
    <property type="evidence" value="ECO:0007669"/>
    <property type="project" value="UniProtKB-KW"/>
</dbReference>
<comment type="pathway">
    <text evidence="9">Membrane lipid metabolism; glycerophospholipid metabolism.</text>
</comment>
<dbReference type="PANTHER" id="PTHR40029">
    <property type="match status" value="1"/>
</dbReference>
<evidence type="ECO:0000313" key="10">
    <source>
        <dbReference type="EMBL" id="MFC5713953.1"/>
    </source>
</evidence>
<dbReference type="InterPro" id="IPR008205">
    <property type="entry name" value="GGGP_HepGP_synthase"/>
</dbReference>
<dbReference type="EMBL" id="JBHSOZ010000008">
    <property type="protein sequence ID" value="MFC5713953.1"/>
    <property type="molecule type" value="Genomic_DNA"/>
</dbReference>
<dbReference type="PANTHER" id="PTHR40029:SF2">
    <property type="entry name" value="HEPTAPRENYLGLYCERYL PHOSPHATE SYNTHASE"/>
    <property type="match status" value="1"/>
</dbReference>
<sequence>MLSYNEWKHVFKLDPAKEIADDLLEKVCESGTDAIIIGGSDNVTFDNTLALLSRVRRYSVACALEVSALDALTPGFDYFLIPSVLNAGQTKWVTGLHRQALKEFGHLMNWEEIITEGYCILNKSSKAAQLTQADTELSADDVEAYALMADKMFHLPVFYVEYSGEYGDPEIVQKAKQSLQHARLFYGGGIKTSEQAREMAAYADTVVVGNIIYENSRQALKTVKAVKEVKEN</sequence>
<dbReference type="Pfam" id="PF01884">
    <property type="entry name" value="PcrB"/>
    <property type="match status" value="1"/>
</dbReference>
<dbReference type="CDD" id="cd02812">
    <property type="entry name" value="PcrB_like"/>
    <property type="match status" value="1"/>
</dbReference>
<proteinExistence type="inferred from homology"/>